<dbReference type="Proteomes" id="UP000294881">
    <property type="component" value="Unassembled WGS sequence"/>
</dbReference>
<evidence type="ECO:0000259" key="1">
    <source>
        <dbReference type="Pfam" id="PF04865"/>
    </source>
</evidence>
<gene>
    <name evidence="2" type="ORF">EV666_102214</name>
</gene>
<sequence length="389" mass="40491">MARRDEPGPYSLETLAAIETPALFTRDPDVLKARYVAWFEGETGRTLYPMQVEMLLIETLAYAMSLVAEEAQITADQHLVSKASRVGLLALGANRSTPELPPAAAVAAMRFSVPEPRAANTLISEGTRVSAGSGGVIFLTLQPAVIAAGQLSADVTAQAETTGVSGNGFLPGQINTMLDPVAGVSAANTATSEGGADNEDVELYRLRVANAFDRVSTGGSHGWYRETAIAVSSAIIDVAIVRPQPCYVDIYPLTADGAAGPALRDQVRAAFNTADALDIRFGDEVTVKAATAVAVAPVLTVRLRGATAGAGLVAAAAANGVLTGWRERLGAPVAPSEIEDAAKAALKAARYDVVDAEISAMPFRLLAQSEYLSPALIDAEDVIVERTDG</sequence>
<dbReference type="InterPro" id="IPR006949">
    <property type="entry name" value="Barrel_Baseplate_J-like"/>
</dbReference>
<dbReference type="OrthoDB" id="9793802at2"/>
<dbReference type="Pfam" id="PF04865">
    <property type="entry name" value="Baseplate_J"/>
    <property type="match status" value="1"/>
</dbReference>
<accession>A0A4R2GWK6</accession>
<organism evidence="2 3">
    <name type="scientific">Camelimonas lactis</name>
    <dbReference type="NCBI Taxonomy" id="659006"/>
    <lineage>
        <taxon>Bacteria</taxon>
        <taxon>Pseudomonadati</taxon>
        <taxon>Pseudomonadota</taxon>
        <taxon>Alphaproteobacteria</taxon>
        <taxon>Hyphomicrobiales</taxon>
        <taxon>Chelatococcaceae</taxon>
        <taxon>Camelimonas</taxon>
    </lineage>
</organism>
<protein>
    <submittedName>
        <fullName evidence="2">Phage-related baseplate assembly protein</fullName>
    </submittedName>
</protein>
<dbReference type="RefSeq" id="WP_132003439.1">
    <property type="nucleotide sequence ID" value="NZ_JBHUNN010000002.1"/>
</dbReference>
<name>A0A4R2GWK6_9HYPH</name>
<keyword evidence="3" id="KW-1185">Reference proteome</keyword>
<reference evidence="2 3" key="1">
    <citation type="submission" date="2019-03" db="EMBL/GenBank/DDBJ databases">
        <title>Genomic Encyclopedia of Type Strains, Phase IV (KMG-IV): sequencing the most valuable type-strain genomes for metagenomic binning, comparative biology and taxonomic classification.</title>
        <authorList>
            <person name="Goeker M."/>
        </authorList>
    </citation>
    <scope>NUCLEOTIDE SEQUENCE [LARGE SCALE GENOMIC DNA]</scope>
    <source>
        <strain evidence="2 3">DSM 22958</strain>
    </source>
</reference>
<dbReference type="EMBL" id="SLWL01000002">
    <property type="protein sequence ID" value="TCO15236.1"/>
    <property type="molecule type" value="Genomic_DNA"/>
</dbReference>
<dbReference type="AlphaFoldDB" id="A0A4R2GWK6"/>
<proteinExistence type="predicted"/>
<comment type="caution">
    <text evidence="2">The sequence shown here is derived from an EMBL/GenBank/DDBJ whole genome shotgun (WGS) entry which is preliminary data.</text>
</comment>
<evidence type="ECO:0000313" key="3">
    <source>
        <dbReference type="Proteomes" id="UP000294881"/>
    </source>
</evidence>
<feature type="domain" description="Baseplate protein J-like barrel" evidence="1">
    <location>
        <begin position="117"/>
        <end position="195"/>
    </location>
</feature>
<evidence type="ECO:0000313" key="2">
    <source>
        <dbReference type="EMBL" id="TCO15236.1"/>
    </source>
</evidence>